<reference evidence="2 3" key="1">
    <citation type="submission" date="2022-06" db="EMBL/GenBank/DDBJ databases">
        <title>Paraconexibacter antarcticus.</title>
        <authorList>
            <person name="Kim C.S."/>
        </authorList>
    </citation>
    <scope>NUCLEOTIDE SEQUENCE [LARGE SCALE GENOMIC DNA]</scope>
    <source>
        <strain evidence="2 3">02-257</strain>
    </source>
</reference>
<evidence type="ECO:0000313" key="2">
    <source>
        <dbReference type="EMBL" id="UTI63994.1"/>
    </source>
</evidence>
<dbReference type="EMBL" id="CP098502">
    <property type="protein sequence ID" value="UTI63994.1"/>
    <property type="molecule type" value="Genomic_DNA"/>
</dbReference>
<dbReference type="Proteomes" id="UP001056035">
    <property type="component" value="Chromosome"/>
</dbReference>
<evidence type="ECO:0000313" key="3">
    <source>
        <dbReference type="Proteomes" id="UP001056035"/>
    </source>
</evidence>
<name>A0ABY5DQV7_9ACTN</name>
<gene>
    <name evidence="2" type="ORF">NBH00_21960</name>
</gene>
<protein>
    <submittedName>
        <fullName evidence="2">Uncharacterized protein</fullName>
    </submittedName>
</protein>
<accession>A0ABY5DQV7</accession>
<feature type="region of interest" description="Disordered" evidence="1">
    <location>
        <begin position="83"/>
        <end position="103"/>
    </location>
</feature>
<organism evidence="2 3">
    <name type="scientific">Paraconexibacter antarcticus</name>
    <dbReference type="NCBI Taxonomy" id="2949664"/>
    <lineage>
        <taxon>Bacteria</taxon>
        <taxon>Bacillati</taxon>
        <taxon>Actinomycetota</taxon>
        <taxon>Thermoleophilia</taxon>
        <taxon>Solirubrobacterales</taxon>
        <taxon>Paraconexibacteraceae</taxon>
        <taxon>Paraconexibacter</taxon>
    </lineage>
</organism>
<sequence>MSVKFRTIAVSATILGSAGVGYLGGVVGGPQTAQARSTQALTQGAPPTMMHGGGHHPGMSRMTAASSAMHIQMRRMMVHAPAMQRMHARMTQAAPSMQEHMGR</sequence>
<proteinExistence type="predicted"/>
<evidence type="ECO:0000256" key="1">
    <source>
        <dbReference type="SAM" id="MobiDB-lite"/>
    </source>
</evidence>
<dbReference type="RefSeq" id="WP_254570708.1">
    <property type="nucleotide sequence ID" value="NZ_CP098502.1"/>
</dbReference>
<keyword evidence="3" id="KW-1185">Reference proteome</keyword>